<dbReference type="EMBL" id="AMQN01011274">
    <property type="status" value="NOT_ANNOTATED_CDS"/>
    <property type="molecule type" value="Genomic_DNA"/>
</dbReference>
<keyword evidence="4" id="KW-1185">Reference proteome</keyword>
<accession>R7TSD3</accession>
<dbReference type="EnsemblMetazoa" id="CapteT188386">
    <property type="protein sequence ID" value="CapteP188386"/>
    <property type="gene ID" value="CapteG188386"/>
</dbReference>
<dbReference type="EMBL" id="KB308794">
    <property type="protein sequence ID" value="ELT96569.1"/>
    <property type="molecule type" value="Genomic_DNA"/>
</dbReference>
<dbReference type="HOGENOM" id="CLU_1898209_0_0_1"/>
<dbReference type="EMBL" id="AMQN01011275">
    <property type="status" value="NOT_ANNOTATED_CDS"/>
    <property type="molecule type" value="Genomic_DNA"/>
</dbReference>
<reference evidence="3" key="3">
    <citation type="submission" date="2015-06" db="UniProtKB">
        <authorList>
            <consortium name="EnsemblMetazoa"/>
        </authorList>
    </citation>
    <scope>IDENTIFICATION</scope>
</reference>
<evidence type="ECO:0000313" key="4">
    <source>
        <dbReference type="Proteomes" id="UP000014760"/>
    </source>
</evidence>
<dbReference type="AlphaFoldDB" id="R7TSD3"/>
<organism evidence="2">
    <name type="scientific">Capitella teleta</name>
    <name type="common">Polychaete worm</name>
    <dbReference type="NCBI Taxonomy" id="283909"/>
    <lineage>
        <taxon>Eukaryota</taxon>
        <taxon>Metazoa</taxon>
        <taxon>Spiralia</taxon>
        <taxon>Lophotrochozoa</taxon>
        <taxon>Annelida</taxon>
        <taxon>Polychaeta</taxon>
        <taxon>Sedentaria</taxon>
        <taxon>Scolecida</taxon>
        <taxon>Capitellidae</taxon>
        <taxon>Capitella</taxon>
    </lineage>
</organism>
<feature type="region of interest" description="Disordered" evidence="1">
    <location>
        <begin position="48"/>
        <end position="134"/>
    </location>
</feature>
<proteinExistence type="predicted"/>
<evidence type="ECO:0000256" key="1">
    <source>
        <dbReference type="SAM" id="MobiDB-lite"/>
    </source>
</evidence>
<sequence>MPNKASWHMTQRCESANKKALALTHDPIMNRLLIALCVFGLVAVAFAKPGGDRKGSQKWKGGPAGQKGGKGGREGGRGADLVCEVTSDTFSMTKEKSDEEDVDVAEGDDDEVAPEAIVAGQKGGKGRKPSKRRH</sequence>
<evidence type="ECO:0000313" key="3">
    <source>
        <dbReference type="EnsemblMetazoa" id="CapteP188386"/>
    </source>
</evidence>
<protein>
    <submittedName>
        <fullName evidence="2 3">Uncharacterized protein</fullName>
    </submittedName>
</protein>
<feature type="compositionally biased region" description="Acidic residues" evidence="1">
    <location>
        <begin position="98"/>
        <end position="113"/>
    </location>
</feature>
<dbReference type="Proteomes" id="UP000014760">
    <property type="component" value="Unassembled WGS sequence"/>
</dbReference>
<reference evidence="4" key="1">
    <citation type="submission" date="2012-12" db="EMBL/GenBank/DDBJ databases">
        <authorList>
            <person name="Hellsten U."/>
            <person name="Grimwood J."/>
            <person name="Chapman J.A."/>
            <person name="Shapiro H."/>
            <person name="Aerts A."/>
            <person name="Otillar R.P."/>
            <person name="Terry A.Y."/>
            <person name="Boore J.L."/>
            <person name="Simakov O."/>
            <person name="Marletaz F."/>
            <person name="Cho S.-J."/>
            <person name="Edsinger-Gonzales E."/>
            <person name="Havlak P."/>
            <person name="Kuo D.-H."/>
            <person name="Larsson T."/>
            <person name="Lv J."/>
            <person name="Arendt D."/>
            <person name="Savage R."/>
            <person name="Osoegawa K."/>
            <person name="de Jong P."/>
            <person name="Lindberg D.R."/>
            <person name="Seaver E.C."/>
            <person name="Weisblat D.A."/>
            <person name="Putnam N.H."/>
            <person name="Grigoriev I.V."/>
            <person name="Rokhsar D.S."/>
        </authorList>
    </citation>
    <scope>NUCLEOTIDE SEQUENCE</scope>
    <source>
        <strain evidence="4">I ESC-2004</strain>
    </source>
</reference>
<feature type="compositionally biased region" description="Basic residues" evidence="1">
    <location>
        <begin position="124"/>
        <end position="134"/>
    </location>
</feature>
<gene>
    <name evidence="2" type="ORF">CAPTEDRAFT_188386</name>
</gene>
<evidence type="ECO:0000313" key="2">
    <source>
        <dbReference type="EMBL" id="ELT96569.1"/>
    </source>
</evidence>
<reference evidence="2 4" key="2">
    <citation type="journal article" date="2013" name="Nature">
        <title>Insights into bilaterian evolution from three spiralian genomes.</title>
        <authorList>
            <person name="Simakov O."/>
            <person name="Marletaz F."/>
            <person name="Cho S.J."/>
            <person name="Edsinger-Gonzales E."/>
            <person name="Havlak P."/>
            <person name="Hellsten U."/>
            <person name="Kuo D.H."/>
            <person name="Larsson T."/>
            <person name="Lv J."/>
            <person name="Arendt D."/>
            <person name="Savage R."/>
            <person name="Osoegawa K."/>
            <person name="de Jong P."/>
            <person name="Grimwood J."/>
            <person name="Chapman J.A."/>
            <person name="Shapiro H."/>
            <person name="Aerts A."/>
            <person name="Otillar R.P."/>
            <person name="Terry A.Y."/>
            <person name="Boore J.L."/>
            <person name="Grigoriev I.V."/>
            <person name="Lindberg D.R."/>
            <person name="Seaver E.C."/>
            <person name="Weisblat D.A."/>
            <person name="Putnam N.H."/>
            <person name="Rokhsar D.S."/>
        </authorList>
    </citation>
    <scope>NUCLEOTIDE SEQUENCE</scope>
    <source>
        <strain evidence="2 4">I ESC-2004</strain>
    </source>
</reference>
<name>R7TSD3_CAPTE</name>